<feature type="transmembrane region" description="Helical" evidence="1">
    <location>
        <begin position="51"/>
        <end position="69"/>
    </location>
</feature>
<evidence type="ECO:0000313" key="3">
    <source>
        <dbReference type="EMBL" id="MBC1511290.1"/>
    </source>
</evidence>
<dbReference type="EMBL" id="JAASTW010000025">
    <property type="protein sequence ID" value="MBC1490104.1"/>
    <property type="molecule type" value="Genomic_DNA"/>
</dbReference>
<evidence type="ECO:0000313" key="4">
    <source>
        <dbReference type="Proteomes" id="UP000561617"/>
    </source>
</evidence>
<feature type="transmembrane region" description="Helical" evidence="1">
    <location>
        <begin position="9"/>
        <end position="39"/>
    </location>
</feature>
<keyword evidence="1" id="KW-1133">Transmembrane helix</keyword>
<gene>
    <name evidence="2" type="ORF">HCJ38_14020</name>
    <name evidence="3" type="ORF">HCJ59_15555</name>
</gene>
<evidence type="ECO:0000313" key="2">
    <source>
        <dbReference type="EMBL" id="MBC1490104.1"/>
    </source>
</evidence>
<name>A0A7X0X9I8_9LIST</name>
<protein>
    <submittedName>
        <fullName evidence="2">Uncharacterized protein</fullName>
    </submittedName>
</protein>
<keyword evidence="5" id="KW-1185">Reference proteome</keyword>
<dbReference type="Proteomes" id="UP000561617">
    <property type="component" value="Unassembled WGS sequence"/>
</dbReference>
<dbReference type="EMBL" id="JAASUB010000043">
    <property type="protein sequence ID" value="MBC1511290.1"/>
    <property type="molecule type" value="Genomic_DNA"/>
</dbReference>
<keyword evidence="1" id="KW-0472">Membrane</keyword>
<comment type="caution">
    <text evidence="2">The sequence shown here is derived from an EMBL/GenBank/DDBJ whole genome shotgun (WGS) entry which is preliminary data.</text>
</comment>
<evidence type="ECO:0000256" key="1">
    <source>
        <dbReference type="SAM" id="Phobius"/>
    </source>
</evidence>
<dbReference type="AlphaFoldDB" id="A0A7X0X9I8"/>
<reference evidence="4 5" key="1">
    <citation type="submission" date="2020-03" db="EMBL/GenBank/DDBJ databases">
        <title>Soil Listeria distribution.</title>
        <authorList>
            <person name="Liao J."/>
            <person name="Wiedmann M."/>
        </authorList>
    </citation>
    <scope>NUCLEOTIDE SEQUENCE [LARGE SCALE GENOMIC DNA]</scope>
    <source>
        <strain evidence="3 5">FSL L7-1515</strain>
        <strain evidence="2 4">FSL L7-1554</strain>
    </source>
</reference>
<evidence type="ECO:0000313" key="5">
    <source>
        <dbReference type="Proteomes" id="UP000587800"/>
    </source>
</evidence>
<proteinExistence type="predicted"/>
<keyword evidence="1" id="KW-0812">Transmembrane</keyword>
<organism evidence="2 4">
    <name type="scientific">Listeria immobilis</name>
    <dbReference type="NCBI Taxonomy" id="2713502"/>
    <lineage>
        <taxon>Bacteria</taxon>
        <taxon>Bacillati</taxon>
        <taxon>Bacillota</taxon>
        <taxon>Bacilli</taxon>
        <taxon>Bacillales</taxon>
        <taxon>Listeriaceae</taxon>
        <taxon>Listeria</taxon>
    </lineage>
</organism>
<dbReference type="RefSeq" id="WP_185381611.1">
    <property type="nucleotide sequence ID" value="NZ_JAASTW010000025.1"/>
</dbReference>
<accession>A0A7X0X9I8</accession>
<sequence>MRSNKKKEYVYLIIVFLVALFISFKVAPFFFPVLIIGIAYHAYVFRDNSKLAFDLVVIAALSIAQSLYLM</sequence>
<dbReference type="Proteomes" id="UP000587800">
    <property type="component" value="Unassembled WGS sequence"/>
</dbReference>